<sequence>MNTIKNAASGISSAAAASKNGQSANTQNNTSDSTPTNPASHVKVNDDEFLLEVDFSSPTKDDDPFSSLFD</sequence>
<proteinExistence type="predicted"/>
<dbReference type="EMBL" id="BSXN01002104">
    <property type="protein sequence ID" value="GME75597.1"/>
    <property type="molecule type" value="Genomic_DNA"/>
</dbReference>
<comment type="caution">
    <text evidence="2">The sequence shown here is derived from an EMBL/GenBank/DDBJ whole genome shotgun (WGS) entry which is preliminary data.</text>
</comment>
<protein>
    <submittedName>
        <fullName evidence="2">Unnamed protein product</fullName>
    </submittedName>
</protein>
<evidence type="ECO:0000313" key="2">
    <source>
        <dbReference type="EMBL" id="GME75597.1"/>
    </source>
</evidence>
<gene>
    <name evidence="2" type="ORF">Cboi02_000484900</name>
</gene>
<evidence type="ECO:0000313" key="3">
    <source>
        <dbReference type="Proteomes" id="UP001165120"/>
    </source>
</evidence>
<dbReference type="Proteomes" id="UP001165120">
    <property type="component" value="Unassembled WGS sequence"/>
</dbReference>
<keyword evidence="3" id="KW-1185">Reference proteome</keyword>
<feature type="region of interest" description="Disordered" evidence="1">
    <location>
        <begin position="1"/>
        <end position="45"/>
    </location>
</feature>
<reference evidence="2" key="1">
    <citation type="submission" date="2023-04" db="EMBL/GenBank/DDBJ databases">
        <title>Candida boidinii NBRC 10035.</title>
        <authorList>
            <person name="Ichikawa N."/>
            <person name="Sato H."/>
            <person name="Tonouchi N."/>
        </authorList>
    </citation>
    <scope>NUCLEOTIDE SEQUENCE</scope>
    <source>
        <strain evidence="2">NBRC 10035</strain>
    </source>
</reference>
<feature type="compositionally biased region" description="Low complexity" evidence="1">
    <location>
        <begin position="1"/>
        <end position="21"/>
    </location>
</feature>
<dbReference type="AlphaFoldDB" id="A0A9W6T7F3"/>
<accession>A0A9W6T7F3</accession>
<name>A0A9W6T7F3_CANBO</name>
<organism evidence="2 3">
    <name type="scientific">Candida boidinii</name>
    <name type="common">Yeast</name>
    <dbReference type="NCBI Taxonomy" id="5477"/>
    <lineage>
        <taxon>Eukaryota</taxon>
        <taxon>Fungi</taxon>
        <taxon>Dikarya</taxon>
        <taxon>Ascomycota</taxon>
        <taxon>Saccharomycotina</taxon>
        <taxon>Pichiomycetes</taxon>
        <taxon>Pichiales</taxon>
        <taxon>Pichiaceae</taxon>
        <taxon>Ogataea</taxon>
        <taxon>Ogataea/Candida clade</taxon>
    </lineage>
</organism>
<evidence type="ECO:0000256" key="1">
    <source>
        <dbReference type="SAM" id="MobiDB-lite"/>
    </source>
</evidence>
<feature type="compositionally biased region" description="Polar residues" evidence="1">
    <location>
        <begin position="22"/>
        <end position="39"/>
    </location>
</feature>